<feature type="coiled-coil region" evidence="1">
    <location>
        <begin position="218"/>
        <end position="245"/>
    </location>
</feature>
<dbReference type="Proteomes" id="UP000838412">
    <property type="component" value="Chromosome 1"/>
</dbReference>
<dbReference type="EMBL" id="OV696686">
    <property type="protein sequence ID" value="CAH1233935.1"/>
    <property type="molecule type" value="Genomic_DNA"/>
</dbReference>
<evidence type="ECO:0000256" key="1">
    <source>
        <dbReference type="SAM" id="Coils"/>
    </source>
</evidence>
<feature type="region of interest" description="Disordered" evidence="2">
    <location>
        <begin position="112"/>
        <end position="154"/>
    </location>
</feature>
<dbReference type="Gene3D" id="3.40.50.12690">
    <property type="match status" value="1"/>
</dbReference>
<keyword evidence="4" id="KW-1185">Reference proteome</keyword>
<dbReference type="SUPFAM" id="SSF52266">
    <property type="entry name" value="SGNH hydrolase"/>
    <property type="match status" value="1"/>
</dbReference>
<evidence type="ECO:0000256" key="2">
    <source>
        <dbReference type="SAM" id="MobiDB-lite"/>
    </source>
</evidence>
<accession>A0A8J9VCT7</accession>
<sequence>MSAPTTDTTSSLKERIIDRLSQFESYQNNPAWQADRIAEIATNNAPSTLESLKEVRQELFDSIESLPHSPDDLSDGRLVRRNKNSTQRFTLIKDIIALFNFSNSGEVSKDLKDCIRPNQDNGSSSQSYESDGVTLVKSSTSRKGSESLDDNRDHNVSLPIPANVCFLCGSASCCESDPQAHVCEHCKMLPETVKCLVDRIKQLECQVHVRENETCNAQDDLAREVQRLRDENASLLQIIQVLSNERTGVNKPSNESTDVNKPSQWCHVNEGRSTRRHNKPTCADETIRTTNRFSVLDCPDDVQLVSSEECDSSIIEEDNQIYLYRKQQQQRFYQSKAPEKTVIIGDSMIKHLKPNRMSRGRNVKCFTHRGARIEQLVAPARRIVSSENPHSVIIHAGTNNNQDSVQAVIDKTHNLTTTLRETGARNIAVSGVISRADTDPERTHLINLGLAGLCTSNGMTFIDNSNIGPHYLCTDGVHLNNRGTIQLAMNLISFIRGEKQQRIRVGTSYSDAVRSPTATTVDFHGRGAPSSRWKFRTAEQTRLLRMAERMWD</sequence>
<dbReference type="OrthoDB" id="5982747at2759"/>
<keyword evidence="1" id="KW-0175">Coiled coil</keyword>
<feature type="compositionally biased region" description="Polar residues" evidence="2">
    <location>
        <begin position="118"/>
        <end position="129"/>
    </location>
</feature>
<feature type="compositionally biased region" description="Basic and acidic residues" evidence="2">
    <location>
        <begin position="143"/>
        <end position="154"/>
    </location>
</feature>
<dbReference type="AlphaFoldDB" id="A0A8J9VCT7"/>
<evidence type="ECO:0000313" key="4">
    <source>
        <dbReference type="Proteomes" id="UP000838412"/>
    </source>
</evidence>
<gene>
    <name evidence="3" type="primary">Hypp854</name>
    <name evidence="3" type="ORF">BLAG_LOCUS2521</name>
</gene>
<reference evidence="3" key="1">
    <citation type="submission" date="2022-01" db="EMBL/GenBank/DDBJ databases">
        <authorList>
            <person name="Braso-Vives M."/>
        </authorList>
    </citation>
    <scope>NUCLEOTIDE SEQUENCE</scope>
</reference>
<organism evidence="3 4">
    <name type="scientific">Branchiostoma lanceolatum</name>
    <name type="common">Common lancelet</name>
    <name type="synonym">Amphioxus lanceolatum</name>
    <dbReference type="NCBI Taxonomy" id="7740"/>
    <lineage>
        <taxon>Eukaryota</taxon>
        <taxon>Metazoa</taxon>
        <taxon>Chordata</taxon>
        <taxon>Cephalochordata</taxon>
        <taxon>Leptocardii</taxon>
        <taxon>Amphioxiformes</taxon>
        <taxon>Branchiostomatidae</taxon>
        <taxon>Branchiostoma</taxon>
    </lineage>
</organism>
<name>A0A8J9VCT7_BRALA</name>
<proteinExistence type="predicted"/>
<protein>
    <submittedName>
        <fullName evidence="3">Hypp854 protein</fullName>
    </submittedName>
</protein>
<evidence type="ECO:0000313" key="3">
    <source>
        <dbReference type="EMBL" id="CAH1233935.1"/>
    </source>
</evidence>
<dbReference type="Gene3D" id="3.40.50.12700">
    <property type="match status" value="1"/>
</dbReference>